<evidence type="ECO:0000313" key="1">
    <source>
        <dbReference type="EMBL" id="MFC7150834.1"/>
    </source>
</evidence>
<keyword evidence="2" id="KW-1185">Reference proteome</keyword>
<organism evidence="1 2">
    <name type="scientific">Cohnella cellulosilytica</name>
    <dbReference type="NCBI Taxonomy" id="986710"/>
    <lineage>
        <taxon>Bacteria</taxon>
        <taxon>Bacillati</taxon>
        <taxon>Bacillota</taxon>
        <taxon>Bacilli</taxon>
        <taxon>Bacillales</taxon>
        <taxon>Paenibacillaceae</taxon>
        <taxon>Cohnella</taxon>
    </lineage>
</organism>
<proteinExistence type="predicted"/>
<dbReference type="EMBL" id="JBHTAI010000012">
    <property type="protein sequence ID" value="MFC7150834.1"/>
    <property type="molecule type" value="Genomic_DNA"/>
</dbReference>
<name>A0ABW2FFB8_9BACL</name>
<protein>
    <recommendedName>
        <fullName evidence="3">SUKH-4 immunity protein of toxin-antitoxin system</fullName>
    </recommendedName>
</protein>
<evidence type="ECO:0008006" key="3">
    <source>
        <dbReference type="Google" id="ProtNLM"/>
    </source>
</evidence>
<dbReference type="Proteomes" id="UP001596378">
    <property type="component" value="Unassembled WGS sequence"/>
</dbReference>
<gene>
    <name evidence="1" type="ORF">ACFQMJ_20055</name>
</gene>
<reference evidence="2" key="1">
    <citation type="journal article" date="2019" name="Int. J. Syst. Evol. Microbiol.">
        <title>The Global Catalogue of Microorganisms (GCM) 10K type strain sequencing project: providing services to taxonomists for standard genome sequencing and annotation.</title>
        <authorList>
            <consortium name="The Broad Institute Genomics Platform"/>
            <consortium name="The Broad Institute Genome Sequencing Center for Infectious Disease"/>
            <person name="Wu L."/>
            <person name="Ma J."/>
        </authorList>
    </citation>
    <scope>NUCLEOTIDE SEQUENCE [LARGE SCALE GENOMIC DNA]</scope>
    <source>
        <strain evidence="2">KCTC 12907</strain>
    </source>
</reference>
<comment type="caution">
    <text evidence="1">The sequence shown here is derived from an EMBL/GenBank/DDBJ whole genome shotgun (WGS) entry which is preliminary data.</text>
</comment>
<sequence length="182" mass="20603">MNVPDLLQQIIDWEKSVAGRLPDWAAPSGLILGVTGDGDGGYECTPERSITFARTGADGIHFAWIADRRGVSDDLDEAPIICVSPMDFDNPVWAVARNIRDFFSLVFYGHDLLLNNDFGSREHYEKAQREQEQYDAESPYLQAWGEETRKLALEAREKFELAPIDDPYGYMRQIRSEISDLG</sequence>
<evidence type="ECO:0000313" key="2">
    <source>
        <dbReference type="Proteomes" id="UP001596378"/>
    </source>
</evidence>
<dbReference type="RefSeq" id="WP_378053154.1">
    <property type="nucleotide sequence ID" value="NZ_JBHMDN010000073.1"/>
</dbReference>
<accession>A0ABW2FFB8</accession>